<proteinExistence type="predicted"/>
<dbReference type="PROSITE" id="PS50297">
    <property type="entry name" value="ANK_REP_REGION"/>
    <property type="match status" value="3"/>
</dbReference>
<evidence type="ECO:0000256" key="3">
    <source>
        <dbReference type="PROSITE-ProRule" id="PRU00023"/>
    </source>
</evidence>
<feature type="compositionally biased region" description="Basic and acidic residues" evidence="4">
    <location>
        <begin position="8"/>
        <end position="20"/>
    </location>
</feature>
<dbReference type="SMART" id="SM00248">
    <property type="entry name" value="ANK"/>
    <property type="match status" value="7"/>
</dbReference>
<dbReference type="AlphaFoldDB" id="A0AA36HKT6"/>
<dbReference type="Gene3D" id="1.25.40.20">
    <property type="entry name" value="Ankyrin repeat-containing domain"/>
    <property type="match status" value="3"/>
</dbReference>
<evidence type="ECO:0000256" key="4">
    <source>
        <dbReference type="SAM" id="MobiDB-lite"/>
    </source>
</evidence>
<dbReference type="InterPro" id="IPR002110">
    <property type="entry name" value="Ankyrin_rpt"/>
</dbReference>
<keyword evidence="1" id="KW-0677">Repeat</keyword>
<feature type="compositionally biased region" description="Low complexity" evidence="4">
    <location>
        <begin position="731"/>
        <end position="753"/>
    </location>
</feature>
<dbReference type="EMBL" id="CAUJNA010000002">
    <property type="protein sequence ID" value="CAJ1370194.1"/>
    <property type="molecule type" value="Genomic_DNA"/>
</dbReference>
<feature type="repeat" description="ANK" evidence="3">
    <location>
        <begin position="272"/>
        <end position="303"/>
    </location>
</feature>
<feature type="region of interest" description="Disordered" evidence="4">
    <location>
        <begin position="655"/>
        <end position="765"/>
    </location>
</feature>
<dbReference type="SUPFAM" id="SSF48403">
    <property type="entry name" value="Ankyrin repeat"/>
    <property type="match status" value="1"/>
</dbReference>
<dbReference type="InterPro" id="IPR036770">
    <property type="entry name" value="Ankyrin_rpt-contain_sf"/>
</dbReference>
<evidence type="ECO:0000256" key="2">
    <source>
        <dbReference type="ARBA" id="ARBA00023043"/>
    </source>
</evidence>
<dbReference type="Pfam" id="PF00023">
    <property type="entry name" value="Ank"/>
    <property type="match status" value="1"/>
</dbReference>
<dbReference type="PANTHER" id="PTHR24198:SF194">
    <property type="entry name" value="INVERSIN-A"/>
    <property type="match status" value="1"/>
</dbReference>
<feature type="repeat" description="ANK" evidence="3">
    <location>
        <begin position="333"/>
        <end position="366"/>
    </location>
</feature>
<reference evidence="5" key="1">
    <citation type="submission" date="2023-08" db="EMBL/GenBank/DDBJ databases">
        <authorList>
            <person name="Chen Y."/>
            <person name="Shah S."/>
            <person name="Dougan E. K."/>
            <person name="Thang M."/>
            <person name="Chan C."/>
        </authorList>
    </citation>
    <scope>NUCLEOTIDE SEQUENCE</scope>
</reference>
<dbReference type="PROSITE" id="PS50088">
    <property type="entry name" value="ANK_REPEAT"/>
    <property type="match status" value="3"/>
</dbReference>
<dbReference type="Proteomes" id="UP001178507">
    <property type="component" value="Unassembled WGS sequence"/>
</dbReference>
<dbReference type="PRINTS" id="PR01217">
    <property type="entry name" value="PRICHEXTENSN"/>
</dbReference>
<evidence type="ECO:0000256" key="1">
    <source>
        <dbReference type="ARBA" id="ARBA00022737"/>
    </source>
</evidence>
<dbReference type="Pfam" id="PF12796">
    <property type="entry name" value="Ank_2"/>
    <property type="match status" value="2"/>
</dbReference>
<protein>
    <submittedName>
        <fullName evidence="5">Uncharacterized protein</fullName>
    </submittedName>
</protein>
<sequence length="992" mass="105912">MRRSVTHLPKDLDRTIDPGKRAGQTSKANEQTHRFRGGLAPALLQQLVLTENQRGEQLVHLNSGRQLLEELLLLGANFSARTALGALPLHTVAGLSDASQTLELLARYSEDVASARDSRGRFCAHYAAAAGAGGNLRWLREQGADLRARDYELLLPLELAFAGGHFDLVPVFAGDFPLEAAAGSGNVSLVQQLVLDGYSPHEVDERARTAIFEALEKDRVDVAQFLASQNASLTLLDVSGLSPLAAAVRFQRSASLEFLVAQNVPVTQRLANASTALHLAAAGGREIIDLLVRAGADVNAVDMLNRSALHFCTNAGAVEALLAANASHLPSLRGLLPLHVAAVEGRVEALEALLASRTTQVDAVDFSGNTPLHLAVAAGQAPAAQVLLRWCASALTLNQDGQAPVQLARTVQMQDVLDQPAERCQCDCGSLRFDPLMVTGTWQSCSTTVRNCMNSPTCCNPTTKCYAKDEAVAVCLHSCAPGIHLNDPPQYQTPWTCRLIGSAPSPPASLPAPAPSLPAPSPSPAPGSCTPSYHVNCMSNTKCCDERTRCYAKDAKVAVCLHSCTPGIHLNDPPQWQTPWTCDLLGGSPAPSPRPTPPSPPPPTCTPSYSVNCMSNPVCCDPSTKCYVKDPAVALCLHSCTPGINPNDPPQWQTPWSCDLVRPVTPAPTTTAPALPEPTTSTPATEPTTPSPTKPTEPTTTTAQLTPPTSTTEPTTTAQLTPRPKPSTTGTSQPTTAAPTRPATTAPTTQAPTPSIPSDPLTQPSDGKLLEFYMYRAQSDAEYTLENINAGNLEGMMWYLQNEVLSGVYGPGAKFGITRILRLKVTMKATQPLLDKGMNFGIRVAFDSGKCTGPDCEMDWQDFGYNVGCNKLGDWPFPIYDTHFPGGIWYSLPGPCPSQSYLDKDGACQQAEPGGKCESPTGAFDCTWSYESAGQVQLTDLYENATEEEFWAGNSTEVNLRKVAVARSLFQAKYGADPPVPPCDFKRSKVYG</sequence>
<gene>
    <name evidence="5" type="ORF">EVOR1521_LOCUS823</name>
</gene>
<keyword evidence="6" id="KW-1185">Reference proteome</keyword>
<comment type="caution">
    <text evidence="5">The sequence shown here is derived from an EMBL/GenBank/DDBJ whole genome shotgun (WGS) entry which is preliminary data.</text>
</comment>
<feature type="compositionally biased region" description="Low complexity" evidence="4">
    <location>
        <begin position="696"/>
        <end position="722"/>
    </location>
</feature>
<accession>A0AA36HKT6</accession>
<feature type="compositionally biased region" description="Low complexity" evidence="4">
    <location>
        <begin position="667"/>
        <end position="688"/>
    </location>
</feature>
<name>A0AA36HKT6_9DINO</name>
<keyword evidence="2 3" id="KW-0040">ANK repeat</keyword>
<feature type="region of interest" description="Disordered" evidence="4">
    <location>
        <begin position="1"/>
        <end position="32"/>
    </location>
</feature>
<evidence type="ECO:0000313" key="6">
    <source>
        <dbReference type="Proteomes" id="UP001178507"/>
    </source>
</evidence>
<organism evidence="5 6">
    <name type="scientific">Effrenium voratum</name>
    <dbReference type="NCBI Taxonomy" id="2562239"/>
    <lineage>
        <taxon>Eukaryota</taxon>
        <taxon>Sar</taxon>
        <taxon>Alveolata</taxon>
        <taxon>Dinophyceae</taxon>
        <taxon>Suessiales</taxon>
        <taxon>Symbiodiniaceae</taxon>
        <taxon>Effrenium</taxon>
    </lineage>
</organism>
<dbReference type="PANTHER" id="PTHR24198">
    <property type="entry name" value="ANKYRIN REPEAT AND PROTEIN KINASE DOMAIN-CONTAINING PROTEIN"/>
    <property type="match status" value="1"/>
</dbReference>
<evidence type="ECO:0000313" key="5">
    <source>
        <dbReference type="EMBL" id="CAJ1370194.1"/>
    </source>
</evidence>
<feature type="repeat" description="ANK" evidence="3">
    <location>
        <begin position="367"/>
        <end position="399"/>
    </location>
</feature>